<reference evidence="4" key="1">
    <citation type="submission" date="2016-10" db="EMBL/GenBank/DDBJ databases">
        <authorList>
            <person name="Benchimol M."/>
            <person name="Almeida L.G."/>
            <person name="Vasconcelos A.T."/>
            <person name="Perreira-Neves A."/>
            <person name="Rosa I.A."/>
            <person name="Tasca T."/>
            <person name="Bogo M.R."/>
            <person name="de Souza W."/>
        </authorList>
    </citation>
    <scope>NUCLEOTIDE SEQUENCE [LARGE SCALE GENOMIC DNA]</scope>
    <source>
        <strain evidence="4">K</strain>
    </source>
</reference>
<dbReference type="SUPFAM" id="SSF51126">
    <property type="entry name" value="Pectin lyase-like"/>
    <property type="match status" value="3"/>
</dbReference>
<feature type="chain" id="PRO_5012520635" description="Right handed beta helix domain-containing protein" evidence="2">
    <location>
        <begin position="17"/>
        <end position="1310"/>
    </location>
</feature>
<evidence type="ECO:0000313" key="5">
    <source>
        <dbReference type="Proteomes" id="UP000179807"/>
    </source>
</evidence>
<keyword evidence="5" id="KW-1185">Reference proteome</keyword>
<name>A0A1J4KVE7_9EUKA</name>
<dbReference type="RefSeq" id="XP_068368347.1">
    <property type="nucleotide sequence ID" value="XM_068514420.1"/>
</dbReference>
<feature type="domain" description="Right handed beta helix" evidence="3">
    <location>
        <begin position="826"/>
        <end position="989"/>
    </location>
</feature>
<dbReference type="InterPro" id="IPR006626">
    <property type="entry name" value="PbH1"/>
</dbReference>
<dbReference type="InterPro" id="IPR039448">
    <property type="entry name" value="Beta_helix"/>
</dbReference>
<dbReference type="Proteomes" id="UP000179807">
    <property type="component" value="Unassembled WGS sequence"/>
</dbReference>
<dbReference type="PANTHER" id="PTHR31318:SF2">
    <property type="entry name" value="PECTIN LYASE-LIKE FAMILY PROTEIN-RELATED"/>
    <property type="match status" value="1"/>
</dbReference>
<comment type="caution">
    <text evidence="4">The sequence shown here is derived from an EMBL/GenBank/DDBJ whole genome shotgun (WGS) entry which is preliminary data.</text>
</comment>
<evidence type="ECO:0000313" key="4">
    <source>
        <dbReference type="EMBL" id="OHT15211.1"/>
    </source>
</evidence>
<protein>
    <recommendedName>
        <fullName evidence="3">Right handed beta helix domain-containing protein</fullName>
    </recommendedName>
</protein>
<dbReference type="PANTHER" id="PTHR31318">
    <property type="entry name" value="EXPRESSED PROTEIN-RELATED"/>
    <property type="match status" value="1"/>
</dbReference>
<dbReference type="InterPro" id="IPR011050">
    <property type="entry name" value="Pectin_lyase_fold/virulence"/>
</dbReference>
<sequence>MLLLVVFLRILNDLEIHQIKESNSKDTPLGTNYQDQTFNNSLIINSTDTVTIKSCIFRNVSCTTMISLSHCKYSVVIDNLTIKDGYVTKNILNFANVNCSKDPKNNSVVINRLDIKETRFDQNSDASFSIFSDASNTVIGNSTIEFSYNHYYPAIFLSNQVSNATIKNFTGKGLSNFHSSKGDDKAAIQIEINDTLIFENVSLRYCYFKQPKYFLLIKQINENSTIRSNFFYDVDPFQQQKPGSFCVIENLTNNRLLIENCTFDFLNTSQSYTIVLSSITQGHISIKDCHFYNLDCCGIINCENFTGILDINESAFINITFDSMTIQKGIFYCPYLTRFILNGSYFINLNEEKSSRVNFFDCRKLGAIIYFYNVTFLRVSLSTIFFTENETDTYFELCRFENSIFKNYFIFMNQTANQGLHDQVWSKFSCTNTVIYNCFNSQRNESLFHVSMNEMKIKNVQITFLSPKKASRILFIDGFPSNITFNNLNVKGLYNLGGISTIHSKFQARSHSNVNIENCIFSEAFNKDKTPLFFLKNLKEFNIRNITLENISHSDNLIRIIYEGIELKRISFNECHFHNISQLNDQCGAIDFGISGIPIIIFNGCTFSRCSSKQGVYSYSYLFLSSYQYSSSALPVNNTKFCNCLFEGKYSEENHGLKPKEDISVRNCTFLNIRNRDSGAINLDSKTHKVQNISNCLFDNCFHNIVISYSKENNVFRDCHFRNLVYDGFLLSAKNERNISTSFFLENIIFDNISKINPNVKSGGIFIMLMNNNSEISDIIVTNAEFKSISYLTSFGAIESPPFTFTIFNSTFERIGTEFIPIRSNSSIHMLTIEACTFNNSEYYNAICSIEKNITVTIEETHFLNIILILSCCNFEISHCCFTECSYLVEEIDDMIGSAIIIRQNIEKSYILYTTFSDCGKYGFAIRIMSNPVVIENSSISTFDTDHYHGGIFINTEGNIEVIGCTITGISTPHYGEVINAIRVESTKENKNFLFSNINISKCSGSNLGCFSIKARDPSAFTFAYINVDHSSDLFGSVDFSGYASDNDKFIFHNCEFFDNNLNDTGCIDLSNNRKAMKFKFDSCIFLSNINFGNGGLFYEPIDQSEFLLGNKILEFDGCIFKNNTGIGNAGVFLIQLNISLIIKHSSFESNTAVNGSIIYFTPPSLDSKPTIEITNSLFKQNTAIENGGVIFSDVGHCITIQGCTFSQNRANKSGNSIFIRQIQNISHEIPKHEIKIESCTFSQGLNKNKNESSQNESSVEKSENPLSDRNTIYIQKVSNQTIRVSKCEFSKLSNIGEIIFIDSNPKDQE</sequence>
<evidence type="ECO:0000259" key="3">
    <source>
        <dbReference type="Pfam" id="PF13229"/>
    </source>
</evidence>
<gene>
    <name evidence="4" type="ORF">TRFO_42663</name>
</gene>
<proteinExistence type="predicted"/>
<evidence type="ECO:0000256" key="2">
    <source>
        <dbReference type="SAM" id="SignalP"/>
    </source>
</evidence>
<evidence type="ECO:0000256" key="1">
    <source>
        <dbReference type="SAM" id="MobiDB-lite"/>
    </source>
</evidence>
<feature type="signal peptide" evidence="2">
    <location>
        <begin position="1"/>
        <end position="16"/>
    </location>
</feature>
<keyword evidence="2" id="KW-0732">Signal</keyword>
<accession>A0A1J4KVE7</accession>
<organism evidence="4 5">
    <name type="scientific">Tritrichomonas foetus</name>
    <dbReference type="NCBI Taxonomy" id="1144522"/>
    <lineage>
        <taxon>Eukaryota</taxon>
        <taxon>Metamonada</taxon>
        <taxon>Parabasalia</taxon>
        <taxon>Tritrichomonadida</taxon>
        <taxon>Tritrichomonadidae</taxon>
        <taxon>Tritrichomonas</taxon>
    </lineage>
</organism>
<dbReference type="OrthoDB" id="10691839at2759"/>
<dbReference type="GeneID" id="94849124"/>
<feature type="region of interest" description="Disordered" evidence="1">
    <location>
        <begin position="1246"/>
        <end position="1266"/>
    </location>
</feature>
<dbReference type="SMART" id="SM00710">
    <property type="entry name" value="PbH1"/>
    <property type="match status" value="10"/>
</dbReference>
<dbReference type="VEuPathDB" id="TrichDB:TRFO_42663"/>
<dbReference type="Pfam" id="PF13229">
    <property type="entry name" value="Beta_helix"/>
    <property type="match status" value="1"/>
</dbReference>
<dbReference type="EMBL" id="MLAK01000258">
    <property type="protein sequence ID" value="OHT15211.1"/>
    <property type="molecule type" value="Genomic_DNA"/>
</dbReference>